<reference evidence="1" key="1">
    <citation type="submission" date="2021-12" db="EMBL/GenBank/DDBJ databases">
        <title>Bradyrhizobium xenonodulans sp. nov.</title>
        <authorList>
            <person name="Claassens R."/>
            <person name="Venter S.N."/>
            <person name="Beukes C.W."/>
            <person name="Stepkowski T."/>
            <person name="Steenkamp E.T."/>
        </authorList>
    </citation>
    <scope>NUCLEOTIDE SEQUENCE</scope>
    <source>
        <strain evidence="1">14AB</strain>
    </source>
</reference>
<dbReference type="EMBL" id="CP089391">
    <property type="protein sequence ID" value="WBL77825.1"/>
    <property type="molecule type" value="Genomic_DNA"/>
</dbReference>
<keyword evidence="2" id="KW-1185">Reference proteome</keyword>
<name>A0ABY7MHC5_9BRAD</name>
<evidence type="ECO:0000313" key="2">
    <source>
        <dbReference type="Proteomes" id="UP001179614"/>
    </source>
</evidence>
<evidence type="ECO:0008006" key="3">
    <source>
        <dbReference type="Google" id="ProtNLM"/>
    </source>
</evidence>
<dbReference type="RefSeq" id="WP_270163117.1">
    <property type="nucleotide sequence ID" value="NZ_CP089391.1"/>
</dbReference>
<gene>
    <name evidence="1" type="ORF">I3J27_33270</name>
</gene>
<proteinExistence type="predicted"/>
<dbReference type="Proteomes" id="UP001179614">
    <property type="component" value="Chromosome"/>
</dbReference>
<accession>A0ABY7MHC5</accession>
<sequence length="76" mass="8781">MILNVAHIAIGSHITDRWYHVTRFRGRRNAFAREWSLAKYSTGVKLQEPGKRCADRQHLVPANNSERSAAFRKNFA</sequence>
<protein>
    <recommendedName>
        <fullName evidence="3">HNH nuclease domain-containing protein</fullName>
    </recommendedName>
</protein>
<organism evidence="1 2">
    <name type="scientific">Bradyrhizobium xenonodulans</name>
    <dbReference type="NCBI Taxonomy" id="2736875"/>
    <lineage>
        <taxon>Bacteria</taxon>
        <taxon>Pseudomonadati</taxon>
        <taxon>Pseudomonadota</taxon>
        <taxon>Alphaproteobacteria</taxon>
        <taxon>Hyphomicrobiales</taxon>
        <taxon>Nitrobacteraceae</taxon>
        <taxon>Bradyrhizobium</taxon>
    </lineage>
</organism>
<evidence type="ECO:0000313" key="1">
    <source>
        <dbReference type="EMBL" id="WBL77825.1"/>
    </source>
</evidence>